<dbReference type="NCBIfam" id="TIGR02318">
    <property type="entry name" value="phosphono_phnM"/>
    <property type="match status" value="1"/>
</dbReference>
<gene>
    <name evidence="1" type="ORF">DI533_04090</name>
</gene>
<dbReference type="SUPFAM" id="SSF51338">
    <property type="entry name" value="Composite domain of metallo-dependent hydrolases"/>
    <property type="match status" value="1"/>
</dbReference>
<organism evidence="1 2">
    <name type="scientific">Cereibacter sphaeroides</name>
    <name type="common">Rhodobacter sphaeroides</name>
    <dbReference type="NCBI Taxonomy" id="1063"/>
    <lineage>
        <taxon>Bacteria</taxon>
        <taxon>Pseudomonadati</taxon>
        <taxon>Pseudomonadota</taxon>
        <taxon>Alphaproteobacteria</taxon>
        <taxon>Rhodobacterales</taxon>
        <taxon>Paracoccaceae</taxon>
        <taxon>Cereibacter</taxon>
    </lineage>
</organism>
<evidence type="ECO:0000313" key="1">
    <source>
        <dbReference type="EMBL" id="PZQ99831.1"/>
    </source>
</evidence>
<dbReference type="NCBIfam" id="NF011984">
    <property type="entry name" value="PRK15446.1-5"/>
    <property type="match status" value="1"/>
</dbReference>
<proteinExistence type="predicted"/>
<name>A0A2W5S9Y8_CERSP</name>
<dbReference type="InterPro" id="IPR051781">
    <property type="entry name" value="Metallo-dep_Hydrolase"/>
</dbReference>
<dbReference type="NCBIfam" id="NF011987">
    <property type="entry name" value="PRK15446.2-3"/>
    <property type="match status" value="1"/>
</dbReference>
<dbReference type="PANTHER" id="PTHR43135:SF3">
    <property type="entry name" value="ALPHA-D-RIBOSE 1-METHYLPHOSPHONATE 5-TRIPHOSPHATE DIPHOSPHATASE"/>
    <property type="match status" value="1"/>
</dbReference>
<dbReference type="GO" id="GO:0016810">
    <property type="term" value="F:hydrolase activity, acting on carbon-nitrogen (but not peptide) bonds"/>
    <property type="evidence" value="ECO:0007669"/>
    <property type="project" value="InterPro"/>
</dbReference>
<dbReference type="PIRSF" id="PIRSF038971">
    <property type="entry name" value="PhnM"/>
    <property type="match status" value="1"/>
</dbReference>
<sequence length="380" mass="40363">MPETILANATLVLPDAVVKGSLHMADGVIRALDTGTSVPVGAIDCDGDLVMPGLIELHTDNLERHIEPRPKVNWPHASAIIAHDGELASVGITTVFDALRVGSVVSKAKGNYGEYARALADEILDLRGRGVLRINHLLHLRAEVCSETLVEELAKFGDRDSIGIVSLMDHTPGQRQFRDVSKLKDYVMGKHGYSAEEFQGHIAQQQALGREMGPLHEAEAVAAARRYGAVLASHDDTTEDQVKQSARHGAQFAEFPTTVEAARACHAWGIKVMMGAPNLIRGGSHSGNVAAAELAEAGLLDIVSSDYVPSALLTAALWLGDFWEDTARGISTVTAAPAAAAGLDDRGRLEPGARADVIRVARHGTAAVVRGSWVAGERIA</sequence>
<dbReference type="SUPFAM" id="SSF51556">
    <property type="entry name" value="Metallo-dependent hydrolases"/>
    <property type="match status" value="1"/>
</dbReference>
<dbReference type="AlphaFoldDB" id="A0A2W5S9Y8"/>
<dbReference type="GO" id="GO:0019700">
    <property type="term" value="P:organic phosphonate catabolic process"/>
    <property type="evidence" value="ECO:0007669"/>
    <property type="project" value="InterPro"/>
</dbReference>
<dbReference type="NCBIfam" id="NF011990">
    <property type="entry name" value="PRK15446.2-6"/>
    <property type="match status" value="1"/>
</dbReference>
<evidence type="ECO:0000313" key="2">
    <source>
        <dbReference type="Proteomes" id="UP000248975"/>
    </source>
</evidence>
<reference evidence="1 2" key="1">
    <citation type="submission" date="2017-08" db="EMBL/GenBank/DDBJ databases">
        <title>Infants hospitalized years apart are colonized by the same room-sourced microbial strains.</title>
        <authorList>
            <person name="Brooks B."/>
            <person name="Olm M.R."/>
            <person name="Firek B.A."/>
            <person name="Baker R."/>
            <person name="Thomas B.C."/>
            <person name="Morowitz M.J."/>
            <person name="Banfield J.F."/>
        </authorList>
    </citation>
    <scope>NUCLEOTIDE SEQUENCE [LARGE SCALE GENOMIC DNA]</scope>
    <source>
        <strain evidence="1">S2_003_000_R2_11</strain>
    </source>
</reference>
<dbReference type="InterPro" id="IPR011059">
    <property type="entry name" value="Metal-dep_hydrolase_composite"/>
</dbReference>
<dbReference type="PANTHER" id="PTHR43135">
    <property type="entry name" value="ALPHA-D-RIBOSE 1-METHYLPHOSPHONATE 5-TRIPHOSPHATE DIPHOSPHATASE"/>
    <property type="match status" value="1"/>
</dbReference>
<accession>A0A2W5S9Y8</accession>
<dbReference type="Gene3D" id="2.30.40.10">
    <property type="entry name" value="Urease, subunit C, domain 1"/>
    <property type="match status" value="1"/>
</dbReference>
<comment type="caution">
    <text evidence="1">The sequence shown here is derived from an EMBL/GenBank/DDBJ whole genome shotgun (WGS) entry which is preliminary data.</text>
</comment>
<dbReference type="InterPro" id="IPR012696">
    <property type="entry name" value="PhnM"/>
</dbReference>
<dbReference type="InterPro" id="IPR032466">
    <property type="entry name" value="Metal_Hydrolase"/>
</dbReference>
<dbReference type="EMBL" id="QFQS01000001">
    <property type="protein sequence ID" value="PZQ99831.1"/>
    <property type="molecule type" value="Genomic_DNA"/>
</dbReference>
<protein>
    <submittedName>
        <fullName evidence="1">Phosphonate metabolism protein PhnM</fullName>
    </submittedName>
</protein>
<dbReference type="Proteomes" id="UP000248975">
    <property type="component" value="Unassembled WGS sequence"/>
</dbReference>